<evidence type="ECO:0000313" key="3">
    <source>
        <dbReference type="Proteomes" id="UP000299102"/>
    </source>
</evidence>
<accession>A0A4C1VB10</accession>
<dbReference type="EMBL" id="BGZK01000317">
    <property type="protein sequence ID" value="GBP36328.1"/>
    <property type="molecule type" value="Genomic_DNA"/>
</dbReference>
<dbReference type="AlphaFoldDB" id="A0A4C1VB10"/>
<feature type="compositionally biased region" description="Polar residues" evidence="1">
    <location>
        <begin position="173"/>
        <end position="183"/>
    </location>
</feature>
<dbReference type="Proteomes" id="UP000299102">
    <property type="component" value="Unassembled WGS sequence"/>
</dbReference>
<keyword evidence="3" id="KW-1185">Reference proteome</keyword>
<protein>
    <submittedName>
        <fullName evidence="2">Uncharacterized protein</fullName>
    </submittedName>
</protein>
<feature type="region of interest" description="Disordered" evidence="1">
    <location>
        <begin position="167"/>
        <end position="218"/>
    </location>
</feature>
<sequence>MSRYTMLLHRQATRNPQRMRLLAESAYAAHAAADGLTTVGARTRTFRVVHHRLFTLAEGLAHHAGPAQEMGVCQRLLWVTTSETNGFEIAKTDQSGEPSHSQIRCTKCTGKSLTMEVSFYILRIEVRKNAVDYSLRVQSSETWTKLAPLYKGWLEVEARFESSLTQGGVRYTTAPTRTENGGSSRPEDERRLRTHGMQSRRMECAHRRRGPPDEPDGHDLYPKYLIQIVILFELN</sequence>
<proteinExistence type="predicted"/>
<feature type="compositionally biased region" description="Basic and acidic residues" evidence="1">
    <location>
        <begin position="200"/>
        <end position="218"/>
    </location>
</feature>
<organism evidence="2 3">
    <name type="scientific">Eumeta variegata</name>
    <name type="common">Bagworm moth</name>
    <name type="synonym">Eumeta japonica</name>
    <dbReference type="NCBI Taxonomy" id="151549"/>
    <lineage>
        <taxon>Eukaryota</taxon>
        <taxon>Metazoa</taxon>
        <taxon>Ecdysozoa</taxon>
        <taxon>Arthropoda</taxon>
        <taxon>Hexapoda</taxon>
        <taxon>Insecta</taxon>
        <taxon>Pterygota</taxon>
        <taxon>Neoptera</taxon>
        <taxon>Endopterygota</taxon>
        <taxon>Lepidoptera</taxon>
        <taxon>Glossata</taxon>
        <taxon>Ditrysia</taxon>
        <taxon>Tineoidea</taxon>
        <taxon>Psychidae</taxon>
        <taxon>Oiketicinae</taxon>
        <taxon>Eumeta</taxon>
    </lineage>
</organism>
<name>A0A4C1VB10_EUMVA</name>
<reference evidence="2 3" key="1">
    <citation type="journal article" date="2019" name="Commun. Biol.">
        <title>The bagworm genome reveals a unique fibroin gene that provides high tensile strength.</title>
        <authorList>
            <person name="Kono N."/>
            <person name="Nakamura H."/>
            <person name="Ohtoshi R."/>
            <person name="Tomita M."/>
            <person name="Numata K."/>
            <person name="Arakawa K."/>
        </authorList>
    </citation>
    <scope>NUCLEOTIDE SEQUENCE [LARGE SCALE GENOMIC DNA]</scope>
</reference>
<gene>
    <name evidence="2" type="ORF">EVAR_22460_1</name>
</gene>
<evidence type="ECO:0000256" key="1">
    <source>
        <dbReference type="SAM" id="MobiDB-lite"/>
    </source>
</evidence>
<comment type="caution">
    <text evidence="2">The sequence shown here is derived from an EMBL/GenBank/DDBJ whole genome shotgun (WGS) entry which is preliminary data.</text>
</comment>
<evidence type="ECO:0000313" key="2">
    <source>
        <dbReference type="EMBL" id="GBP36328.1"/>
    </source>
</evidence>